<proteinExistence type="predicted"/>
<accession>A0A0G4FZ49</accession>
<evidence type="ECO:0000256" key="13">
    <source>
        <dbReference type="SAM" id="Phobius"/>
    </source>
</evidence>
<dbReference type="InterPro" id="IPR003148">
    <property type="entry name" value="RCK_N"/>
</dbReference>
<evidence type="ECO:0000256" key="11">
    <source>
        <dbReference type="ARBA" id="ARBA00034430"/>
    </source>
</evidence>
<feature type="compositionally biased region" description="Low complexity" evidence="12">
    <location>
        <begin position="716"/>
        <end position="729"/>
    </location>
</feature>
<evidence type="ECO:0000259" key="16">
    <source>
        <dbReference type="Pfam" id="PF22614"/>
    </source>
</evidence>
<keyword evidence="7 13" id="KW-1133">Transmembrane helix</keyword>
<feature type="compositionally biased region" description="Acidic residues" evidence="12">
    <location>
        <begin position="924"/>
        <end position="933"/>
    </location>
</feature>
<dbReference type="InterPro" id="IPR047871">
    <property type="entry name" value="K_chnl_Slo-like"/>
</dbReference>
<comment type="catalytic activity">
    <reaction evidence="11">
        <text>K(+)(in) = K(+)(out)</text>
        <dbReference type="Rhea" id="RHEA:29463"/>
        <dbReference type="ChEBI" id="CHEBI:29103"/>
    </reaction>
</comment>
<dbReference type="PANTHER" id="PTHR10027">
    <property type="entry name" value="CALCIUM-ACTIVATED POTASSIUM CHANNEL ALPHA CHAIN"/>
    <property type="match status" value="1"/>
</dbReference>
<feature type="region of interest" description="Disordered" evidence="12">
    <location>
        <begin position="1497"/>
        <end position="1657"/>
    </location>
</feature>
<evidence type="ECO:0000259" key="15">
    <source>
        <dbReference type="Pfam" id="PF07885"/>
    </source>
</evidence>
<feature type="compositionally biased region" description="Acidic residues" evidence="12">
    <location>
        <begin position="1461"/>
        <end position="1477"/>
    </location>
</feature>
<dbReference type="SUPFAM" id="SSF81324">
    <property type="entry name" value="Voltage-gated potassium channels"/>
    <property type="match status" value="1"/>
</dbReference>
<feature type="compositionally biased region" description="Basic and acidic residues" evidence="12">
    <location>
        <begin position="1451"/>
        <end position="1460"/>
    </location>
</feature>
<dbReference type="Pfam" id="PF07885">
    <property type="entry name" value="Ion_trans_2"/>
    <property type="match status" value="1"/>
</dbReference>
<dbReference type="GO" id="GO:0005267">
    <property type="term" value="F:potassium channel activity"/>
    <property type="evidence" value="ECO:0007669"/>
    <property type="project" value="UniProtKB-KW"/>
</dbReference>
<feature type="compositionally biased region" description="Basic and acidic residues" evidence="12">
    <location>
        <begin position="1425"/>
        <end position="1442"/>
    </location>
</feature>
<feature type="compositionally biased region" description="Polar residues" evidence="12">
    <location>
        <begin position="687"/>
        <end position="698"/>
    </location>
</feature>
<dbReference type="EMBL" id="CDMZ01000749">
    <property type="protein sequence ID" value="CEM20723.1"/>
    <property type="molecule type" value="Genomic_DNA"/>
</dbReference>
<dbReference type="Pfam" id="PF03493">
    <property type="entry name" value="BK_channel_a"/>
    <property type="match status" value="1"/>
</dbReference>
<feature type="domain" description="Calcium-activated potassium channel BK alpha subunit" evidence="14">
    <location>
        <begin position="441"/>
        <end position="526"/>
    </location>
</feature>
<dbReference type="Gene3D" id="1.10.287.70">
    <property type="match status" value="1"/>
</dbReference>
<evidence type="ECO:0000256" key="5">
    <source>
        <dbReference type="ARBA" id="ARBA00022826"/>
    </source>
</evidence>
<feature type="compositionally biased region" description="Polar residues" evidence="12">
    <location>
        <begin position="650"/>
        <end position="664"/>
    </location>
</feature>
<keyword evidence="4 13" id="KW-0812">Transmembrane</keyword>
<evidence type="ECO:0000256" key="9">
    <source>
        <dbReference type="ARBA" id="ARBA00023136"/>
    </source>
</evidence>
<protein>
    <recommendedName>
        <fullName evidence="18">Potassium channel domain-containing protein</fullName>
    </recommendedName>
</protein>
<evidence type="ECO:0000256" key="4">
    <source>
        <dbReference type="ARBA" id="ARBA00022692"/>
    </source>
</evidence>
<dbReference type="PANTHER" id="PTHR10027:SF10">
    <property type="entry name" value="SLOWPOKE 2, ISOFORM D"/>
    <property type="match status" value="1"/>
</dbReference>
<evidence type="ECO:0000256" key="7">
    <source>
        <dbReference type="ARBA" id="ARBA00022989"/>
    </source>
</evidence>
<feature type="compositionally biased region" description="Polar residues" evidence="12">
    <location>
        <begin position="1545"/>
        <end position="1558"/>
    </location>
</feature>
<feature type="compositionally biased region" description="Basic and acidic residues" evidence="12">
    <location>
        <begin position="1623"/>
        <end position="1646"/>
    </location>
</feature>
<reference evidence="17" key="1">
    <citation type="submission" date="2014-11" db="EMBL/GenBank/DDBJ databases">
        <authorList>
            <person name="Otto D Thomas"/>
            <person name="Naeem Raeece"/>
        </authorList>
    </citation>
    <scope>NUCLEOTIDE SEQUENCE</scope>
</reference>
<feature type="region of interest" description="Disordered" evidence="12">
    <location>
        <begin position="634"/>
        <end position="734"/>
    </location>
</feature>
<dbReference type="GO" id="GO:0016020">
    <property type="term" value="C:membrane"/>
    <property type="evidence" value="ECO:0007669"/>
    <property type="project" value="UniProtKB-SubCell"/>
</dbReference>
<feature type="transmembrane region" description="Helical" evidence="13">
    <location>
        <begin position="254"/>
        <end position="275"/>
    </location>
</feature>
<dbReference type="Pfam" id="PF22614">
    <property type="entry name" value="Slo-like_RCK"/>
    <property type="match status" value="1"/>
</dbReference>
<keyword evidence="3" id="KW-0633">Potassium transport</keyword>
<evidence type="ECO:0000256" key="3">
    <source>
        <dbReference type="ARBA" id="ARBA00022538"/>
    </source>
</evidence>
<keyword evidence="8" id="KW-0406">Ion transport</keyword>
<feature type="domain" description="Potassium channel" evidence="15">
    <location>
        <begin position="195"/>
        <end position="278"/>
    </location>
</feature>
<evidence type="ECO:0000256" key="1">
    <source>
        <dbReference type="ARBA" id="ARBA00004141"/>
    </source>
</evidence>
<gene>
    <name evidence="17" type="ORF">Cvel_19462</name>
</gene>
<feature type="region of interest" description="Disordered" evidence="12">
    <location>
        <begin position="1425"/>
        <end position="1484"/>
    </location>
</feature>
<feature type="transmembrane region" description="Helical" evidence="13">
    <location>
        <begin position="96"/>
        <end position="115"/>
    </location>
</feature>
<feature type="transmembrane region" description="Helical" evidence="13">
    <location>
        <begin position="226"/>
        <end position="242"/>
    </location>
</feature>
<feature type="region of interest" description="Disordered" evidence="12">
    <location>
        <begin position="818"/>
        <end position="841"/>
    </location>
</feature>
<keyword evidence="10" id="KW-0407">Ion channel</keyword>
<feature type="compositionally biased region" description="Polar residues" evidence="12">
    <location>
        <begin position="963"/>
        <end position="979"/>
    </location>
</feature>
<evidence type="ECO:0000256" key="12">
    <source>
        <dbReference type="SAM" id="MobiDB-lite"/>
    </source>
</evidence>
<name>A0A0G4FZ49_9ALVE</name>
<comment type="subcellular location">
    <subcellularLocation>
        <location evidence="1">Membrane</location>
        <topology evidence="1">Multi-pass membrane protein</topology>
    </subcellularLocation>
</comment>
<organism evidence="17">
    <name type="scientific">Chromera velia CCMP2878</name>
    <dbReference type="NCBI Taxonomy" id="1169474"/>
    <lineage>
        <taxon>Eukaryota</taxon>
        <taxon>Sar</taxon>
        <taxon>Alveolata</taxon>
        <taxon>Colpodellida</taxon>
        <taxon>Chromeraceae</taxon>
        <taxon>Chromera</taxon>
    </lineage>
</organism>
<feature type="compositionally biased region" description="Basic and acidic residues" evidence="12">
    <location>
        <begin position="1523"/>
        <end position="1532"/>
    </location>
</feature>
<evidence type="ECO:0000256" key="10">
    <source>
        <dbReference type="ARBA" id="ARBA00023303"/>
    </source>
</evidence>
<feature type="compositionally biased region" description="Low complexity" evidence="12">
    <location>
        <begin position="665"/>
        <end position="677"/>
    </location>
</feature>
<keyword evidence="2" id="KW-0813">Transport</keyword>
<keyword evidence="6" id="KW-0630">Potassium</keyword>
<feature type="compositionally biased region" description="Low complexity" evidence="12">
    <location>
        <begin position="1507"/>
        <end position="1520"/>
    </location>
</feature>
<dbReference type="VEuPathDB" id="CryptoDB:Cvel_19462"/>
<evidence type="ECO:0000313" key="17">
    <source>
        <dbReference type="EMBL" id="CEM20723.1"/>
    </source>
</evidence>
<evidence type="ECO:0008006" key="18">
    <source>
        <dbReference type="Google" id="ProtNLM"/>
    </source>
</evidence>
<feature type="compositionally biased region" description="Basic and acidic residues" evidence="12">
    <location>
        <begin position="946"/>
        <end position="958"/>
    </location>
</feature>
<feature type="transmembrane region" description="Helical" evidence="13">
    <location>
        <begin position="64"/>
        <end position="84"/>
    </location>
</feature>
<keyword evidence="5" id="KW-0631">Potassium channel</keyword>
<evidence type="ECO:0000256" key="6">
    <source>
        <dbReference type="ARBA" id="ARBA00022958"/>
    </source>
</evidence>
<feature type="transmembrane region" description="Helical" evidence="13">
    <location>
        <begin position="186"/>
        <end position="206"/>
    </location>
</feature>
<feature type="region of interest" description="Disordered" evidence="12">
    <location>
        <begin position="1286"/>
        <end position="1316"/>
    </location>
</feature>
<feature type="domain" description="RCK N-terminal" evidence="16">
    <location>
        <begin position="295"/>
        <end position="420"/>
    </location>
</feature>
<dbReference type="Gene3D" id="3.40.50.720">
    <property type="entry name" value="NAD(P)-binding Rossmann-like Domain"/>
    <property type="match status" value="1"/>
</dbReference>
<feature type="region of interest" description="Disordered" evidence="12">
    <location>
        <begin position="912"/>
        <end position="1003"/>
    </location>
</feature>
<feature type="region of interest" description="Disordered" evidence="12">
    <location>
        <begin position="546"/>
        <end position="577"/>
    </location>
</feature>
<evidence type="ECO:0000256" key="8">
    <source>
        <dbReference type="ARBA" id="ARBA00023065"/>
    </source>
</evidence>
<dbReference type="InterPro" id="IPR003929">
    <property type="entry name" value="K_chnl_BK_asu"/>
</dbReference>
<dbReference type="InterPro" id="IPR013099">
    <property type="entry name" value="K_chnl_dom"/>
</dbReference>
<keyword evidence="9 13" id="KW-0472">Membrane</keyword>
<sequence length="1707" mass="186417">MVISESFVCQQAGACVFDWEYVLSQFVVGLFVFVALAVIAHVSQQSLNNVKTATLSRVLRLANNPVWVVFLILGSCLQFVAFFFRSYSQAVIVEVYLVELVFILFVVIDMCANLLSHAIESRVNSFIMSTLLVECFNMTSVVMLSSFTVGGMKGWFSFSFLGVIRVPFCFGRQLHRLRLSRIAAELILLFLRLAVVIFVSACLMFTVENLEDPLGSDNRDPSEWTLFRSIYFSVVTLSTVGYGDFSPSTVVGRLFACGVIGLGVAVFSLATSTLLDVLRLTRQGRGNYRPKPGVKFLVVTGNPSAQMICEFVAELFHPERLQALDSPLECVVLFPRAAEANLEAVGDWLKDPSNVRLRRRVTVLQGSALDPPDLARVSIERAEAVFVLPDLLAADTSREDKENAVRVLSVKAKAKKLRVLCLLHKGQHKYTLHAAGLDRGDVLCIDEFNQTLLAKSCLVPGFCTLVSNLFRAVGDEDLRRALEGRSDSSWVREYTDGLVREVYEVPLSTGYCGCTFMEVLLDVLARSGNDDVLLIGFLRKPKRYSLASRHSPTKGTPVAAEERNEAEGPSTLAEPPARVVDGLSGAVVAGDGEAVGAELKEKIRIQMEATEGEGISSNARKKRMSLFRFNMTRGSADLDPADLGPLPQPGSGTMPGSLSTGPVVSSSRGGSGSASAAFEGQRHSEALTHQSLSQTDQPNGGIGRASSVRAAGDPRGGPSSSSSVPPGSSKEPEILLNPGPCFELPEYFATNEWYALVIATSLDTVKQRPDRATLFTQKRSINRSRLSLPFTGPLTVPSPLNPSSRFMPWVSNENAPISPSAPASVVEKGKGQQRSSGASVSLGDCESVSVRLRKWQVAQYSAALAAAASAVQSSPVPQSDVMEKEKGEVIEDEGIGRNRGHAVMSSVLITQSHEDLPVPQQDPQEAEDEEGEEGQEKRDQRKSKLKVVDFQHIGRSEGRSVSFDPSSSRRTPTAIQGNAMTKGGPLFPEERLTPAGRRVPSPIQGRAKESLGQFSSLSVNLKGAVRGSSSSSVSQGRTDTLTAIAQGVRLRGGGDVRKGAGNEFPWGPWVQSGEGSPGGAGGLDAKGMGRLAREAEEEEDRALIGELNLAVERAERPAAPPPALLTYFIKGSGHSLWDLERAGFRSLISELSADCNFRFLNLPVETFPGLEGLEDPFPKWMERRQAKLSGERDGGAVDVLKRMPNASVCFRNSIDTLERPQQQTGDGNDLLMGQENVEGPVEVLERVRERARRGFGGWLFCCCGRRRRAKRRKRPLRECLCLEGDSSDDGGERGTPKGRTGKQGERTRGGNGSGGVSDEGSFLLSARYCSGQLVVSNMFLTLMTNMVFNRSMSFILQAFVSADTVAVPVPSRLFGREYAELILEFFNPLFCPEEKQQAADGGEKNRECPQLLPIGLFRTVFVSENSKEEDARGGDPEGEDPRGAFWGQENGTDRTRRAEEANVEEEEDDEEEEEEERADIPSRSFQFFSFVSPETSLPPVLESHLYPSESSESDSSSPSDNHSTLDREEKAASTELQEGVEGNDDQTMSPPKSATQIISLVLNHSGDHSLPANKKQNSQKDKEEDPSPVSRIQELPVPRRESRRGSSHPNKPRNASVLFNKQRQQEGKERISTSFKTEEAKERAKQDPFSLPNPSFSFTSEREGLEIPRVPLPRLSWLYAAPPAKTILRPLDIALCIRPSTHGPIRK</sequence>
<feature type="transmembrane region" description="Helical" evidence="13">
    <location>
        <begin position="22"/>
        <end position="43"/>
    </location>
</feature>
<evidence type="ECO:0000259" key="14">
    <source>
        <dbReference type="Pfam" id="PF03493"/>
    </source>
</evidence>
<evidence type="ECO:0000256" key="2">
    <source>
        <dbReference type="ARBA" id="ARBA00022448"/>
    </source>
</evidence>